<sequence length="204" mass="22538">MTHRMFRTLTGAVAAMALLATPALAHRLRTAKEAATVAGSDMSVTPDRDWNRLSMAPGKHAETWTLDGEQLNDVTFYGGIAPDEPLVRERSKKRDPLPKFLQSTLLVEIPELLEGTYRTQKNIASFELLSTEPTNFLGNKGVRFTYRYTDDDALTRNGEARAAIVGGKLYMITFDAPRLYYFDKSIEPARALMTSATLPGGGAH</sequence>
<keyword evidence="3" id="KW-1185">Reference proteome</keyword>
<evidence type="ECO:0000313" key="3">
    <source>
        <dbReference type="Proteomes" id="UP000295493"/>
    </source>
</evidence>
<protein>
    <submittedName>
        <fullName evidence="2">Uncharacterized protein</fullName>
    </submittedName>
</protein>
<gene>
    <name evidence="2" type="ORF">EV664_11445</name>
</gene>
<dbReference type="RefSeq" id="WP_229668309.1">
    <property type="nucleotide sequence ID" value="NZ_BMLU01000013.1"/>
</dbReference>
<evidence type="ECO:0000256" key="1">
    <source>
        <dbReference type="SAM" id="SignalP"/>
    </source>
</evidence>
<dbReference type="AlphaFoldDB" id="A0A4R6FCR0"/>
<name>A0A4R6FCR0_9SPHN</name>
<proteinExistence type="predicted"/>
<dbReference type="Proteomes" id="UP000295493">
    <property type="component" value="Unassembled WGS sequence"/>
</dbReference>
<organism evidence="2 3">
    <name type="scientific">Stakelama pacifica</name>
    <dbReference type="NCBI Taxonomy" id="517720"/>
    <lineage>
        <taxon>Bacteria</taxon>
        <taxon>Pseudomonadati</taxon>
        <taxon>Pseudomonadota</taxon>
        <taxon>Alphaproteobacteria</taxon>
        <taxon>Sphingomonadales</taxon>
        <taxon>Sphingomonadaceae</taxon>
        <taxon>Stakelama</taxon>
    </lineage>
</organism>
<evidence type="ECO:0000313" key="2">
    <source>
        <dbReference type="EMBL" id="TDN79009.1"/>
    </source>
</evidence>
<comment type="caution">
    <text evidence="2">The sequence shown here is derived from an EMBL/GenBank/DDBJ whole genome shotgun (WGS) entry which is preliminary data.</text>
</comment>
<dbReference type="EMBL" id="SNWD01000014">
    <property type="protein sequence ID" value="TDN79009.1"/>
    <property type="molecule type" value="Genomic_DNA"/>
</dbReference>
<accession>A0A4R6FCR0</accession>
<feature type="chain" id="PRO_5020182616" evidence="1">
    <location>
        <begin position="26"/>
        <end position="204"/>
    </location>
</feature>
<feature type="signal peptide" evidence="1">
    <location>
        <begin position="1"/>
        <end position="25"/>
    </location>
</feature>
<keyword evidence="1" id="KW-0732">Signal</keyword>
<reference evidence="2 3" key="1">
    <citation type="submission" date="2019-03" db="EMBL/GenBank/DDBJ databases">
        <title>Genomic Encyclopedia of Type Strains, Phase IV (KMG-IV): sequencing the most valuable type-strain genomes for metagenomic binning, comparative biology and taxonomic classification.</title>
        <authorList>
            <person name="Goeker M."/>
        </authorList>
    </citation>
    <scope>NUCLEOTIDE SEQUENCE [LARGE SCALE GENOMIC DNA]</scope>
    <source>
        <strain evidence="2 3">DSM 25059</strain>
    </source>
</reference>